<accession>A0A9X3JH50</accession>
<evidence type="ECO:0000256" key="1">
    <source>
        <dbReference type="ARBA" id="ARBA00004651"/>
    </source>
</evidence>
<dbReference type="Gene3D" id="1.20.120.1220">
    <property type="match status" value="1"/>
</dbReference>
<dbReference type="EMBL" id="JAPRFR010000003">
    <property type="protein sequence ID" value="MCZ0726224.1"/>
    <property type="molecule type" value="Genomic_DNA"/>
</dbReference>
<keyword evidence="11" id="KW-1185">Reference proteome</keyword>
<evidence type="ECO:0000256" key="4">
    <source>
        <dbReference type="ARBA" id="ARBA00022692"/>
    </source>
</evidence>
<dbReference type="PANTHER" id="PTHR30487">
    <property type="entry name" value="TYPE 4 PREPILIN-LIKE PROTEINS LEADER PEPTIDE-PROCESSING ENZYME"/>
    <property type="match status" value="1"/>
</dbReference>
<feature type="transmembrane region" description="Helical" evidence="7">
    <location>
        <begin position="214"/>
        <end position="234"/>
    </location>
</feature>
<dbReference type="GO" id="GO:0005886">
    <property type="term" value="C:plasma membrane"/>
    <property type="evidence" value="ECO:0007669"/>
    <property type="project" value="UniProtKB-SubCell"/>
</dbReference>
<dbReference type="Pfam" id="PF01478">
    <property type="entry name" value="Peptidase_A24"/>
    <property type="match status" value="1"/>
</dbReference>
<evidence type="ECO:0000313" key="11">
    <source>
        <dbReference type="Proteomes" id="UP001146670"/>
    </source>
</evidence>
<dbReference type="InterPro" id="IPR010627">
    <property type="entry name" value="Prepilin_pept_A24_N"/>
</dbReference>
<feature type="domain" description="Prepilin peptidase A24 N-terminal" evidence="9">
    <location>
        <begin position="10"/>
        <end position="88"/>
    </location>
</feature>
<dbReference type="AlphaFoldDB" id="A0A9X3JH50"/>
<sequence length="238" mass="27365">MLLKFALFYFAALWASFFMVVGQRSVKDENSLTGRSHCDYCQKTIPWPYLLPMIGYLLYRGHCQHCGHKVSIIYPLGELTFGLGVLIISSYSIFPSRDLFVFSLLFIMAPADLVDHWVPDYLQVILLVGLLSLYLFTGLSFNYLTTGLALLGFFLLNRCFKNGLGGADIKTMLILLLCYPLTFTLLFLQLACLLALIVLLYLNFWRRSTVRGLVFFPFLCWVFPLTFIFFNRLFNGFL</sequence>
<dbReference type="PANTHER" id="PTHR30487:SF0">
    <property type="entry name" value="PREPILIN LEADER PEPTIDASE_N-METHYLTRANSFERASE-RELATED"/>
    <property type="match status" value="1"/>
</dbReference>
<dbReference type="GO" id="GO:0004190">
    <property type="term" value="F:aspartic-type endopeptidase activity"/>
    <property type="evidence" value="ECO:0007669"/>
    <property type="project" value="InterPro"/>
</dbReference>
<protein>
    <submittedName>
        <fullName evidence="10">Prepilin peptidase</fullName>
    </submittedName>
</protein>
<evidence type="ECO:0000259" key="8">
    <source>
        <dbReference type="Pfam" id="PF01478"/>
    </source>
</evidence>
<comment type="caution">
    <text evidence="10">The sequence shown here is derived from an EMBL/GenBank/DDBJ whole genome shotgun (WGS) entry which is preliminary data.</text>
</comment>
<evidence type="ECO:0000256" key="6">
    <source>
        <dbReference type="ARBA" id="ARBA00023136"/>
    </source>
</evidence>
<gene>
    <name evidence="10" type="ORF">OW157_06610</name>
</gene>
<evidence type="ECO:0000256" key="5">
    <source>
        <dbReference type="ARBA" id="ARBA00022989"/>
    </source>
</evidence>
<feature type="domain" description="Prepilin type IV endopeptidase peptidase" evidence="8">
    <location>
        <begin position="99"/>
        <end position="199"/>
    </location>
</feature>
<feature type="transmembrane region" description="Helical" evidence="7">
    <location>
        <begin position="172"/>
        <end position="202"/>
    </location>
</feature>
<evidence type="ECO:0000256" key="3">
    <source>
        <dbReference type="ARBA" id="ARBA00022475"/>
    </source>
</evidence>
<feature type="transmembrane region" description="Helical" evidence="7">
    <location>
        <begin position="73"/>
        <end position="93"/>
    </location>
</feature>
<name>A0A9X3JH50_9LACT</name>
<dbReference type="InterPro" id="IPR000045">
    <property type="entry name" value="Prepilin_IV_endopep_pep"/>
</dbReference>
<dbReference type="Pfam" id="PF06750">
    <property type="entry name" value="A24_N_bact"/>
    <property type="match status" value="1"/>
</dbReference>
<reference evidence="10" key="1">
    <citation type="submission" date="2022-12" db="EMBL/GenBank/DDBJ databases">
        <title>Description and comparative metabolic analysis of Aerococcus sp. nov., isolated from the feces of a pig.</title>
        <authorList>
            <person name="Chang Y.-H."/>
        </authorList>
    </citation>
    <scope>NUCLEOTIDE SEQUENCE</scope>
    <source>
        <strain evidence="10">YH-aer222</strain>
    </source>
</reference>
<dbReference type="RefSeq" id="WP_268752555.1">
    <property type="nucleotide sequence ID" value="NZ_JAPRFQ010000003.1"/>
</dbReference>
<dbReference type="GO" id="GO:0006465">
    <property type="term" value="P:signal peptide processing"/>
    <property type="evidence" value="ECO:0007669"/>
    <property type="project" value="TreeGrafter"/>
</dbReference>
<comment type="similarity">
    <text evidence="2">Belongs to the peptidase A24 family.</text>
</comment>
<proteinExistence type="inferred from homology"/>
<keyword evidence="4 7" id="KW-0812">Transmembrane</keyword>
<feature type="transmembrane region" description="Helical" evidence="7">
    <location>
        <begin position="143"/>
        <end position="160"/>
    </location>
</feature>
<keyword evidence="3" id="KW-1003">Cell membrane</keyword>
<keyword evidence="6 7" id="KW-0472">Membrane</keyword>
<dbReference type="InterPro" id="IPR050882">
    <property type="entry name" value="Prepilin_peptidase/N-MTase"/>
</dbReference>
<keyword evidence="5 7" id="KW-1133">Transmembrane helix</keyword>
<dbReference type="Proteomes" id="UP001146670">
    <property type="component" value="Unassembled WGS sequence"/>
</dbReference>
<evidence type="ECO:0000313" key="10">
    <source>
        <dbReference type="EMBL" id="MCZ0726224.1"/>
    </source>
</evidence>
<evidence type="ECO:0000256" key="2">
    <source>
        <dbReference type="ARBA" id="ARBA00005801"/>
    </source>
</evidence>
<feature type="transmembrane region" description="Helical" evidence="7">
    <location>
        <begin position="99"/>
        <end position="114"/>
    </location>
</feature>
<evidence type="ECO:0000259" key="9">
    <source>
        <dbReference type="Pfam" id="PF06750"/>
    </source>
</evidence>
<comment type="subcellular location">
    <subcellularLocation>
        <location evidence="1">Cell membrane</location>
        <topology evidence="1">Multi-pass membrane protein</topology>
    </subcellularLocation>
</comment>
<organism evidence="10 11">
    <name type="scientific">Aerococcus kribbianus</name>
    <dbReference type="NCBI Taxonomy" id="2999064"/>
    <lineage>
        <taxon>Bacteria</taxon>
        <taxon>Bacillati</taxon>
        <taxon>Bacillota</taxon>
        <taxon>Bacilli</taxon>
        <taxon>Lactobacillales</taxon>
        <taxon>Aerococcaceae</taxon>
        <taxon>Aerococcus</taxon>
    </lineage>
</organism>
<evidence type="ECO:0000256" key="7">
    <source>
        <dbReference type="SAM" id="Phobius"/>
    </source>
</evidence>